<evidence type="ECO:0000313" key="7">
    <source>
        <dbReference type="EMBL" id="AFP00820.1"/>
    </source>
</evidence>
<dbReference type="SMART" id="SM00028">
    <property type="entry name" value="TPR"/>
    <property type="match status" value="3"/>
</dbReference>
<evidence type="ECO:0000256" key="4">
    <source>
        <dbReference type="SAM" id="MobiDB-lite"/>
    </source>
</evidence>
<protein>
    <submittedName>
        <fullName evidence="7">Tetratricopeptide repeat protein 31</fullName>
    </submittedName>
</protein>
<feature type="zinc finger region" description="C3H1-type" evidence="3">
    <location>
        <begin position="468"/>
        <end position="490"/>
    </location>
</feature>
<dbReference type="Pfam" id="PF00076">
    <property type="entry name" value="RRM_1"/>
    <property type="match status" value="1"/>
</dbReference>
<dbReference type="InterPro" id="IPR000571">
    <property type="entry name" value="Znf_CCCH"/>
</dbReference>
<evidence type="ECO:0000259" key="5">
    <source>
        <dbReference type="PROSITE" id="PS50102"/>
    </source>
</evidence>
<keyword evidence="3" id="KW-0862">Zinc</keyword>
<dbReference type="PROSITE" id="PS50102">
    <property type="entry name" value="RRM"/>
    <property type="match status" value="1"/>
</dbReference>
<feature type="compositionally biased region" description="Basic and acidic residues" evidence="4">
    <location>
        <begin position="149"/>
        <end position="162"/>
    </location>
</feature>
<feature type="compositionally biased region" description="Basic and acidic residues" evidence="4">
    <location>
        <begin position="56"/>
        <end position="65"/>
    </location>
</feature>
<keyword evidence="2" id="KW-0802">TPR repeat</keyword>
<dbReference type="GO" id="GO:0008270">
    <property type="term" value="F:zinc ion binding"/>
    <property type="evidence" value="ECO:0007669"/>
    <property type="project" value="UniProtKB-KW"/>
</dbReference>
<evidence type="ECO:0000256" key="3">
    <source>
        <dbReference type="PROSITE-ProRule" id="PRU00723"/>
    </source>
</evidence>
<evidence type="ECO:0000256" key="2">
    <source>
        <dbReference type="PROSITE-ProRule" id="PRU00339"/>
    </source>
</evidence>
<dbReference type="InterPro" id="IPR035979">
    <property type="entry name" value="RBD_domain_sf"/>
</dbReference>
<organism evidence="7">
    <name type="scientific">Callorhinchus milii</name>
    <name type="common">Ghost shark</name>
    <dbReference type="NCBI Taxonomy" id="7868"/>
    <lineage>
        <taxon>Eukaryota</taxon>
        <taxon>Metazoa</taxon>
        <taxon>Chordata</taxon>
        <taxon>Craniata</taxon>
        <taxon>Vertebrata</taxon>
        <taxon>Chondrichthyes</taxon>
        <taxon>Holocephali</taxon>
        <taxon>Chimaeriformes</taxon>
        <taxon>Callorhinchidae</taxon>
        <taxon>Callorhinchus</taxon>
    </lineage>
</organism>
<feature type="compositionally biased region" description="Acidic residues" evidence="4">
    <location>
        <begin position="66"/>
        <end position="81"/>
    </location>
</feature>
<dbReference type="InterPro" id="IPR011990">
    <property type="entry name" value="TPR-like_helical_dom_sf"/>
</dbReference>
<sequence>MDCDGAPQMNGVTDQIKLSSLKDAVIGLTESVTDNERAKRKADRRRAKKKRQRERRKLEKGKGNEENEQDDEESESEEEMELSSKPLDTTEDTNGQSDTVAQPFGSSANPHLGRSSSSDEEPEWDVTSAFVTNAASHIKAKVKLRPGRRSKENKENEGKSQEEGLDPSVLRSRELAEQGIDLAKQGYYSKAVELFTAAVQFDPNDHRYFGNRSYCYDRLGKYSLALEDAETSIRLDSKWPKGYFRKGRALLGIKRYLEAEMAFEVVLQLDKGCQDAINELFNVRILRLMNEGFTQQQSVTLLQEHKSVKAALESPLASTTLEMNPGTSSEIADGEDSLFLIDFPIIECQTELPCRSLWVGNITVHVKEKQLKDLFKNYGEIDSIRILHERFCAFVNFKCHEAAAKAMEALQGKEIENTKLLIRYPDRHLSKSIPQPPKPPAPLPITVQPKSLSPANGVKRRGPVHGGECYFWRTTGCHFGDKCRYKHIPRHKEVDKKPWQH</sequence>
<evidence type="ECO:0000256" key="1">
    <source>
        <dbReference type="PROSITE-ProRule" id="PRU00176"/>
    </source>
</evidence>
<proteinExistence type="evidence at transcript level"/>
<dbReference type="InterPro" id="IPR012677">
    <property type="entry name" value="Nucleotide-bd_a/b_plait_sf"/>
</dbReference>
<feature type="region of interest" description="Disordered" evidence="4">
    <location>
        <begin position="140"/>
        <end position="171"/>
    </location>
</feature>
<dbReference type="PROSITE" id="PS50103">
    <property type="entry name" value="ZF_C3H1"/>
    <property type="match status" value="1"/>
</dbReference>
<reference evidence="7" key="1">
    <citation type="journal article" date="2014" name="Nature">
        <title>Elephant shark genome provides unique insights into gnathostome evolution.</title>
        <authorList>
            <consortium name="International Elephant Shark Genome Sequencing Consortium"/>
            <person name="Venkatesh B."/>
            <person name="Lee A.P."/>
            <person name="Ravi V."/>
            <person name="Maurya A.K."/>
            <person name="Lian M.M."/>
            <person name="Swann J.B."/>
            <person name="Ohta Y."/>
            <person name="Flajnik M.F."/>
            <person name="Sutoh Y."/>
            <person name="Kasahara M."/>
            <person name="Hoon S."/>
            <person name="Gangu V."/>
            <person name="Roy S.W."/>
            <person name="Irimia M."/>
            <person name="Korzh V."/>
            <person name="Kondrychyn I."/>
            <person name="Lim Z.W."/>
            <person name="Tay B.H."/>
            <person name="Tohari S."/>
            <person name="Kong K.W."/>
            <person name="Ho S."/>
            <person name="Lorente-Galdos B."/>
            <person name="Quilez J."/>
            <person name="Marques-Bonet T."/>
            <person name="Raney B.J."/>
            <person name="Ingham P.W."/>
            <person name="Tay A."/>
            <person name="Hillier L.W."/>
            <person name="Minx P."/>
            <person name="Boehm T."/>
            <person name="Wilson R.K."/>
            <person name="Brenner S."/>
            <person name="Warren W.C."/>
        </authorList>
    </citation>
    <scope>NUCLEOTIDE SEQUENCE</scope>
    <source>
        <tissue evidence="7">Liver</tissue>
    </source>
</reference>
<dbReference type="SUPFAM" id="SSF48452">
    <property type="entry name" value="TPR-like"/>
    <property type="match status" value="1"/>
</dbReference>
<feature type="compositionally biased region" description="Basic residues" evidence="4">
    <location>
        <begin position="38"/>
        <end position="55"/>
    </location>
</feature>
<dbReference type="Pfam" id="PF13181">
    <property type="entry name" value="TPR_8"/>
    <property type="match status" value="1"/>
</dbReference>
<dbReference type="SUPFAM" id="SSF54928">
    <property type="entry name" value="RNA-binding domain, RBD"/>
    <property type="match status" value="1"/>
</dbReference>
<dbReference type="PANTHER" id="PTHR47678:SF2">
    <property type="entry name" value="TETRATRICOPEPTIDE REPEAT PROTEIN 31 ISOFORM X1"/>
    <property type="match status" value="1"/>
</dbReference>
<dbReference type="PANTHER" id="PTHR47678">
    <property type="entry name" value="TETRATRICOPEPTIDE REPEAT PROTEIN 31"/>
    <property type="match status" value="1"/>
</dbReference>
<keyword evidence="3" id="KW-0479">Metal-binding</keyword>
<feature type="region of interest" description="Disordered" evidence="4">
    <location>
        <begin position="27"/>
        <end position="124"/>
    </location>
</feature>
<dbReference type="Gene3D" id="3.30.70.330">
    <property type="match status" value="1"/>
</dbReference>
<feature type="repeat" description="TPR" evidence="2">
    <location>
        <begin position="172"/>
        <end position="205"/>
    </location>
</feature>
<dbReference type="GO" id="GO:0003723">
    <property type="term" value="F:RNA binding"/>
    <property type="evidence" value="ECO:0007669"/>
    <property type="project" value="UniProtKB-UniRule"/>
</dbReference>
<accession>V9KR49</accession>
<dbReference type="PROSITE" id="PS50005">
    <property type="entry name" value="TPR"/>
    <property type="match status" value="1"/>
</dbReference>
<keyword evidence="1" id="KW-0694">RNA-binding</keyword>
<dbReference type="AlphaFoldDB" id="V9KR49"/>
<name>V9KR49_CALMI</name>
<keyword evidence="3" id="KW-0863">Zinc-finger</keyword>
<dbReference type="InterPro" id="IPR000504">
    <property type="entry name" value="RRM_dom"/>
</dbReference>
<feature type="domain" description="RRM" evidence="5">
    <location>
        <begin position="355"/>
        <end position="427"/>
    </location>
</feature>
<feature type="compositionally biased region" description="Polar residues" evidence="4">
    <location>
        <begin position="92"/>
        <end position="109"/>
    </location>
</feature>
<dbReference type="CDD" id="cd00590">
    <property type="entry name" value="RRM_SF"/>
    <property type="match status" value="1"/>
</dbReference>
<dbReference type="Gene3D" id="1.25.40.10">
    <property type="entry name" value="Tetratricopeptide repeat domain"/>
    <property type="match status" value="1"/>
</dbReference>
<feature type="domain" description="C3H1-type" evidence="6">
    <location>
        <begin position="468"/>
        <end position="490"/>
    </location>
</feature>
<dbReference type="EMBL" id="JW868302">
    <property type="protein sequence ID" value="AFP00820.1"/>
    <property type="molecule type" value="mRNA"/>
</dbReference>
<dbReference type="InterPro" id="IPR019734">
    <property type="entry name" value="TPR_rpt"/>
</dbReference>
<dbReference type="SMART" id="SM00360">
    <property type="entry name" value="RRM"/>
    <property type="match status" value="1"/>
</dbReference>
<evidence type="ECO:0000259" key="6">
    <source>
        <dbReference type="PROSITE" id="PS50103"/>
    </source>
</evidence>